<feature type="active site" description="Proton acceptor" evidence="8">
    <location>
        <position position="48"/>
    </location>
</feature>
<comment type="catalytic activity">
    <reaction evidence="7 8">
        <text>NAD(+) + ATP = ADP + NADP(+) + H(+)</text>
        <dbReference type="Rhea" id="RHEA:18629"/>
        <dbReference type="ChEBI" id="CHEBI:15378"/>
        <dbReference type="ChEBI" id="CHEBI:30616"/>
        <dbReference type="ChEBI" id="CHEBI:57540"/>
        <dbReference type="ChEBI" id="CHEBI:58349"/>
        <dbReference type="ChEBI" id="CHEBI:456216"/>
        <dbReference type="EC" id="2.7.1.23"/>
    </reaction>
</comment>
<dbReference type="KEGG" id="wce:WS08_0429"/>
<dbReference type="InterPro" id="IPR002504">
    <property type="entry name" value="NADK"/>
</dbReference>
<dbReference type="InterPro" id="IPR017437">
    <property type="entry name" value="ATP-NAD_kinase_PpnK-typ_C"/>
</dbReference>
<dbReference type="GO" id="GO:0005737">
    <property type="term" value="C:cytoplasm"/>
    <property type="evidence" value="ECO:0007669"/>
    <property type="project" value="UniProtKB-SubCell"/>
</dbReference>
<dbReference type="GO" id="GO:0051287">
    <property type="term" value="F:NAD binding"/>
    <property type="evidence" value="ECO:0007669"/>
    <property type="project" value="UniProtKB-ARBA"/>
</dbReference>
<dbReference type="NCBIfam" id="NF003424">
    <property type="entry name" value="PRK04885.1"/>
    <property type="match status" value="1"/>
</dbReference>
<comment type="function">
    <text evidence="8">Involved in the regulation of the intracellular balance of NAD and NADP, and is a key enzyme in the biosynthesis of NADP. Catalyzes specifically the phosphorylation on 2'-hydroxyl of the adenosine moiety of NAD to yield NADP.</text>
</comment>
<keyword evidence="5 8" id="KW-0521">NADP</keyword>
<dbReference type="InterPro" id="IPR016064">
    <property type="entry name" value="NAD/diacylglycerol_kinase_sf"/>
</dbReference>
<dbReference type="InterPro" id="IPR017438">
    <property type="entry name" value="ATP-NAD_kinase_N"/>
</dbReference>
<dbReference type="SUPFAM" id="SSF111331">
    <property type="entry name" value="NAD kinase/diacylglycerol kinase-like"/>
    <property type="match status" value="1"/>
</dbReference>
<keyword evidence="2 8" id="KW-0547">Nucleotide-binding</keyword>
<reference evidence="9 10" key="1">
    <citation type="journal article" date="2014" name="Genome Announc.">
        <title>Complete Genome Sequences of Fish Pathogenic Weissella ceti Strains WS74 and WS105.</title>
        <authorList>
            <person name="Figueiredo H.C."/>
            <person name="Leal C.A."/>
            <person name="Dorella F.A."/>
            <person name="Carvalho A.F."/>
            <person name="Soares S.C."/>
            <person name="Pereira F.L."/>
            <person name="Azevedo V.A."/>
        </authorList>
    </citation>
    <scope>NUCLEOTIDE SEQUENCE [LARGE SCALE GENOMIC DNA]</scope>
    <source>
        <strain evidence="9 10">WS74</strain>
    </source>
</reference>
<dbReference type="GO" id="GO:0006741">
    <property type="term" value="P:NADP+ biosynthetic process"/>
    <property type="evidence" value="ECO:0007669"/>
    <property type="project" value="UniProtKB-UniRule"/>
</dbReference>
<keyword evidence="8" id="KW-0963">Cytoplasm</keyword>
<name>A0A075TZR5_9LACO</name>
<evidence type="ECO:0000256" key="1">
    <source>
        <dbReference type="ARBA" id="ARBA00022679"/>
    </source>
</evidence>
<dbReference type="Proteomes" id="UP000029079">
    <property type="component" value="Chromosome"/>
</dbReference>
<dbReference type="RefSeq" id="WP_009765472.1">
    <property type="nucleotide sequence ID" value="NZ_CP009223.1"/>
</dbReference>
<keyword evidence="4 8" id="KW-0067">ATP-binding</keyword>
<dbReference type="KEGG" id="wct:WS74_0430"/>
<proteinExistence type="inferred from homology"/>
<dbReference type="AlphaFoldDB" id="A0A075TZR5"/>
<feature type="binding site" evidence="8">
    <location>
        <position position="150"/>
    </location>
    <ligand>
        <name>NAD(+)</name>
        <dbReference type="ChEBI" id="CHEBI:57540"/>
    </ligand>
</feature>
<reference evidence="10" key="2">
    <citation type="submission" date="2014-08" db="EMBL/GenBank/DDBJ databases">
        <title>Complete genome of Weissella ceti strain WS74 isolated from diseased rainbow trout in Brazil.</title>
        <authorList>
            <person name="Figueiredo H.C.P."/>
            <person name="Leal C.A.G."/>
            <person name="Pereira F.L."/>
            <person name="Soares S.C."/>
            <person name="Dorella F.A."/>
            <person name="Carvalho A.F."/>
            <person name="Azevedo V.A.C."/>
        </authorList>
    </citation>
    <scope>NUCLEOTIDE SEQUENCE [LARGE SCALE GENOMIC DNA]</scope>
    <source>
        <strain evidence="10">WS74</strain>
    </source>
</reference>
<evidence type="ECO:0000256" key="2">
    <source>
        <dbReference type="ARBA" id="ARBA00022741"/>
    </source>
</evidence>
<evidence type="ECO:0000313" key="10">
    <source>
        <dbReference type="Proteomes" id="UP000029079"/>
    </source>
</evidence>
<evidence type="ECO:0000256" key="6">
    <source>
        <dbReference type="ARBA" id="ARBA00023027"/>
    </source>
</evidence>
<dbReference type="GO" id="GO:0046872">
    <property type="term" value="F:metal ion binding"/>
    <property type="evidence" value="ECO:0007669"/>
    <property type="project" value="UniProtKB-UniRule"/>
</dbReference>
<feature type="binding site" evidence="8">
    <location>
        <position position="152"/>
    </location>
    <ligand>
        <name>NAD(+)</name>
        <dbReference type="ChEBI" id="CHEBI:57540"/>
    </ligand>
</feature>
<keyword evidence="10" id="KW-1185">Reference proteome</keyword>
<dbReference type="EMBL" id="CP009223">
    <property type="protein sequence ID" value="AIM62682.1"/>
    <property type="molecule type" value="Genomic_DNA"/>
</dbReference>
<feature type="binding site" evidence="8">
    <location>
        <begin position="48"/>
        <end position="49"/>
    </location>
    <ligand>
        <name>NAD(+)</name>
        <dbReference type="ChEBI" id="CHEBI:57540"/>
    </ligand>
</feature>
<accession>A0A075TZR5</accession>
<keyword evidence="1 8" id="KW-0808">Transferase</keyword>
<dbReference type="PANTHER" id="PTHR20275">
    <property type="entry name" value="NAD KINASE"/>
    <property type="match status" value="1"/>
</dbReference>
<protein>
    <recommendedName>
        <fullName evidence="8">NAD kinase</fullName>
        <ecNumber evidence="8">2.7.1.23</ecNumber>
    </recommendedName>
    <alternativeName>
        <fullName evidence="8">ATP-dependent NAD kinase</fullName>
    </alternativeName>
</protein>
<dbReference type="OrthoDB" id="9774737at2"/>
<sequence length="270" mass="30118">MKLSIFSNSTPKSKDAEATLRATIAQYTECGIVYDEQNPDIVIVIGGDGTQLSAFHHYESQLEHVRFVGIHTGHLGFYADWQVFEIEDLVKSLVHDPGTEVTYPLLNVTVHNAAGEEQTWLSLNEATIKYNFGTLAADVYLNDGFFESFRGDGLLVSTPTGSTAYNKAIGGAVIHPTLEAMQLTEIASANNRVYRTLGAPIVLSHEDKVRIVVDPQTTEPVISVDNVQIPMTDVEWIESHVATQKIRFVEYRHMNFWQRLQTSFIGSEEN</sequence>
<dbReference type="KEGG" id="wci:WS105_0427"/>
<dbReference type="GO" id="GO:0019674">
    <property type="term" value="P:NAD+ metabolic process"/>
    <property type="evidence" value="ECO:0007669"/>
    <property type="project" value="InterPro"/>
</dbReference>
<keyword evidence="6 8" id="KW-0520">NAD</keyword>
<evidence type="ECO:0000256" key="3">
    <source>
        <dbReference type="ARBA" id="ARBA00022777"/>
    </source>
</evidence>
<comment type="subcellular location">
    <subcellularLocation>
        <location evidence="8">Cytoplasm</location>
    </subcellularLocation>
</comment>
<dbReference type="Pfam" id="PF20143">
    <property type="entry name" value="NAD_kinase_C"/>
    <property type="match status" value="1"/>
</dbReference>
<dbReference type="GO" id="GO:0003951">
    <property type="term" value="F:NAD+ kinase activity"/>
    <property type="evidence" value="ECO:0007669"/>
    <property type="project" value="UniProtKB-UniRule"/>
</dbReference>
<evidence type="ECO:0000313" key="9">
    <source>
        <dbReference type="EMBL" id="AIM62682.1"/>
    </source>
</evidence>
<feature type="binding site" evidence="8">
    <location>
        <begin position="124"/>
        <end position="125"/>
    </location>
    <ligand>
        <name>NAD(+)</name>
        <dbReference type="ChEBI" id="CHEBI:57540"/>
    </ligand>
</feature>
<dbReference type="GO" id="GO:0005524">
    <property type="term" value="F:ATP binding"/>
    <property type="evidence" value="ECO:0007669"/>
    <property type="project" value="UniProtKB-KW"/>
</dbReference>
<dbReference type="HAMAP" id="MF_00361">
    <property type="entry name" value="NAD_kinase"/>
    <property type="match status" value="1"/>
</dbReference>
<evidence type="ECO:0000256" key="4">
    <source>
        <dbReference type="ARBA" id="ARBA00022840"/>
    </source>
</evidence>
<gene>
    <name evidence="8" type="primary">nadK</name>
    <name evidence="9" type="ORF">WS74_0430</name>
</gene>
<dbReference type="Gene3D" id="3.40.50.10330">
    <property type="entry name" value="Probable inorganic polyphosphate/atp-NAD kinase, domain 1"/>
    <property type="match status" value="1"/>
</dbReference>
<feature type="binding site" evidence="8">
    <location>
        <position position="187"/>
    </location>
    <ligand>
        <name>NAD(+)</name>
        <dbReference type="ChEBI" id="CHEBI:57540"/>
    </ligand>
</feature>
<evidence type="ECO:0000256" key="7">
    <source>
        <dbReference type="ARBA" id="ARBA00047925"/>
    </source>
</evidence>
<evidence type="ECO:0000256" key="5">
    <source>
        <dbReference type="ARBA" id="ARBA00022857"/>
    </source>
</evidence>
<comment type="caution">
    <text evidence="8">Lacks conserved residue(s) required for the propagation of feature annotation.</text>
</comment>
<keyword evidence="3 8" id="KW-0418">Kinase</keyword>
<dbReference type="Gene3D" id="2.60.200.30">
    <property type="entry name" value="Probable inorganic polyphosphate/atp-NAD kinase, domain 2"/>
    <property type="match status" value="1"/>
</dbReference>
<evidence type="ECO:0000256" key="8">
    <source>
        <dbReference type="HAMAP-Rule" id="MF_00361"/>
    </source>
</evidence>
<comment type="similarity">
    <text evidence="8">Belongs to the NAD kinase family.</text>
</comment>
<organism evidence="9 10">
    <name type="scientific">Weissella ceti</name>
    <dbReference type="NCBI Taxonomy" id="759620"/>
    <lineage>
        <taxon>Bacteria</taxon>
        <taxon>Bacillati</taxon>
        <taxon>Bacillota</taxon>
        <taxon>Bacilli</taxon>
        <taxon>Lactobacillales</taxon>
        <taxon>Lactobacillaceae</taxon>
        <taxon>Weissella</taxon>
    </lineage>
</organism>
<dbReference type="PATRIC" id="fig|759620.7.peg.416"/>
<comment type="cofactor">
    <cofactor evidence="8">
        <name>a divalent metal cation</name>
        <dbReference type="ChEBI" id="CHEBI:60240"/>
    </cofactor>
</comment>
<dbReference type="Pfam" id="PF01513">
    <property type="entry name" value="NAD_kinase"/>
    <property type="match status" value="1"/>
</dbReference>
<dbReference type="STRING" id="759620.WS105_0427"/>
<dbReference type="PANTHER" id="PTHR20275:SF0">
    <property type="entry name" value="NAD KINASE"/>
    <property type="match status" value="1"/>
</dbReference>
<dbReference type="EC" id="2.7.1.23" evidence="8"/>